<dbReference type="SUPFAM" id="SSF52096">
    <property type="entry name" value="ClpP/crotonase"/>
    <property type="match status" value="1"/>
</dbReference>
<dbReference type="SMART" id="SM00245">
    <property type="entry name" value="TSPc"/>
    <property type="match status" value="1"/>
</dbReference>
<evidence type="ECO:0000313" key="5">
    <source>
        <dbReference type="Proteomes" id="UP001241571"/>
    </source>
</evidence>
<dbReference type="GO" id="GO:0007165">
    <property type="term" value="P:signal transduction"/>
    <property type="evidence" value="ECO:0007669"/>
    <property type="project" value="TreeGrafter"/>
</dbReference>
<organism evidence="2 5">
    <name type="scientific">Enterococcus gallinarum</name>
    <dbReference type="NCBI Taxonomy" id="1353"/>
    <lineage>
        <taxon>Bacteria</taxon>
        <taxon>Bacillati</taxon>
        <taxon>Bacillota</taxon>
        <taxon>Bacilli</taxon>
        <taxon>Lactobacillales</taxon>
        <taxon>Enterococcaceae</taxon>
        <taxon>Enterococcus</taxon>
    </lineage>
</organism>
<feature type="domain" description="Tail specific protease" evidence="1">
    <location>
        <begin position="114"/>
        <end position="310"/>
    </location>
</feature>
<gene>
    <name evidence="3" type="ORF">EGM181_14505</name>
    <name evidence="2" type="ORF">QRX88_00990</name>
</gene>
<accession>A0A2K3QXH7</accession>
<dbReference type="GO" id="GO:0030288">
    <property type="term" value="C:outer membrane-bounded periplasmic space"/>
    <property type="evidence" value="ECO:0007669"/>
    <property type="project" value="TreeGrafter"/>
</dbReference>
<dbReference type="GO" id="GO:0006508">
    <property type="term" value="P:proteolysis"/>
    <property type="evidence" value="ECO:0007669"/>
    <property type="project" value="InterPro"/>
</dbReference>
<dbReference type="Pfam" id="PF03572">
    <property type="entry name" value="Peptidase_S41"/>
    <property type="match status" value="1"/>
</dbReference>
<dbReference type="GO" id="GO:0008236">
    <property type="term" value="F:serine-type peptidase activity"/>
    <property type="evidence" value="ECO:0007669"/>
    <property type="project" value="InterPro"/>
</dbReference>
<evidence type="ECO:0000313" key="2">
    <source>
        <dbReference type="EMBL" id="MDL4934287.1"/>
    </source>
</evidence>
<dbReference type="Proteomes" id="UP000516696">
    <property type="component" value="Chromosome"/>
</dbReference>
<name>A0A2K3QXH7_ENTGA</name>
<dbReference type="EMBL" id="CP050485">
    <property type="protein sequence ID" value="QOG28383.1"/>
    <property type="molecule type" value="Genomic_DNA"/>
</dbReference>
<protein>
    <submittedName>
        <fullName evidence="2">S41 family peptidase</fullName>
    </submittedName>
</protein>
<proteinExistence type="predicted"/>
<reference evidence="3 4" key="1">
    <citation type="submission" date="2020-03" db="EMBL/GenBank/DDBJ databases">
        <title>Characterization of ganglioside-mimicking enterococci.</title>
        <authorList>
            <person name="Patry R.T."/>
            <person name="Nothaft H."/>
            <person name="Bridger R."/>
            <person name="Shajahan A."/>
            <person name="Huynh S."/>
            <person name="Sanchez S."/>
            <person name="Azadi P."/>
            <person name="Cooper K."/>
            <person name="Miller W.G."/>
            <person name="Parker C.T."/>
            <person name="Wells L."/>
            <person name="Szymanski C.M."/>
        </authorList>
    </citation>
    <scope>NUCLEOTIDE SEQUENCE [LARGE SCALE GENOMIC DNA]</scope>
    <source>
        <strain evidence="3 4">EGM181</strain>
    </source>
</reference>
<dbReference type="RefSeq" id="WP_103300168.1">
    <property type="nucleotide sequence ID" value="NZ_CAKODH010000002.1"/>
</dbReference>
<dbReference type="InterPro" id="IPR029045">
    <property type="entry name" value="ClpP/crotonase-like_dom_sf"/>
</dbReference>
<dbReference type="Proteomes" id="UP001241571">
    <property type="component" value="Unassembled WGS sequence"/>
</dbReference>
<dbReference type="PANTHER" id="PTHR32060:SF30">
    <property type="entry name" value="CARBOXY-TERMINAL PROCESSING PROTEASE CTPA"/>
    <property type="match status" value="1"/>
</dbReference>
<dbReference type="Gene3D" id="3.90.226.10">
    <property type="entry name" value="2-enoyl-CoA Hydratase, Chain A, domain 1"/>
    <property type="match status" value="1"/>
</dbReference>
<evidence type="ECO:0000313" key="3">
    <source>
        <dbReference type="EMBL" id="QOG28383.1"/>
    </source>
</evidence>
<evidence type="ECO:0000259" key="1">
    <source>
        <dbReference type="SMART" id="SM00245"/>
    </source>
</evidence>
<dbReference type="AlphaFoldDB" id="A0A2K3QXH7"/>
<dbReference type="PANTHER" id="PTHR32060">
    <property type="entry name" value="TAIL-SPECIFIC PROTEASE"/>
    <property type="match status" value="1"/>
</dbReference>
<evidence type="ECO:0000313" key="4">
    <source>
        <dbReference type="Proteomes" id="UP000516696"/>
    </source>
</evidence>
<dbReference type="GO" id="GO:0004175">
    <property type="term" value="F:endopeptidase activity"/>
    <property type="evidence" value="ECO:0007669"/>
    <property type="project" value="TreeGrafter"/>
</dbReference>
<sequence length="324" mass="35462">MKKVLIALFSVGAILGLSIHFFGLQIGLALFNKPIYMIPPSVYRLTKDALTIMENYGVYAKETGFEKEIPNYLAQVKKDDTFDDVVPMLNEAIKEAGGDHSAIIEVQEDKAPLFNPALLTFPRILAEDNIVTLILPSFPASDEENVHTYVTTALEQLSKISDPKGVIIDLRGNTGGNMMPMLGACAPFFKEGKLFEFTSPNKKIPVFKKDGKICFEEDNLSLPTNLNFHHLPIAVLTDHQTASSAEVLLVALLGQDHVSSFGEETAGYATGVSMIPLYGKYALSLAGAKIKGSNGILYEEKPILPDVITDHPEDAALKWLKSIH</sequence>
<dbReference type="InterPro" id="IPR005151">
    <property type="entry name" value="Tail-specific_protease"/>
</dbReference>
<dbReference type="EMBL" id="JASUBT010000001">
    <property type="protein sequence ID" value="MDL4934287.1"/>
    <property type="molecule type" value="Genomic_DNA"/>
</dbReference>
<reference evidence="2 5" key="2">
    <citation type="submission" date="2023-06" db="EMBL/GenBank/DDBJ databases">
        <title>Acute promotion of culturable opportunistic pathogens and persistent increase of antibiotic resistance following antibiotic exposure in mouse gut microbiota.</title>
        <authorList>
            <person name="Li L."/>
            <person name="Wang B."/>
            <person name="Sun Y."/>
            <person name="Wang M."/>
            <person name="Xu H."/>
        </authorList>
    </citation>
    <scope>NUCLEOTIDE SEQUENCE [LARGE SCALE GENOMIC DNA]</scope>
    <source>
        <strain evidence="2 5">CRI2_2</strain>
    </source>
</reference>